<sequence length="112" mass="12901">MKKLYASAFVLLFTLSFAVNTISAQEKENKIVATFKGVTEAEYFKFVDAKEVTILFYDLDENIELSLYEEEIIGKKFNITWIQKEIELIDEEGNFTGEKLTVKSISAIKEEK</sequence>
<keyword evidence="1" id="KW-0732">Signal</keyword>
<evidence type="ECO:0000313" key="3">
    <source>
        <dbReference type="Proteomes" id="UP000076923"/>
    </source>
</evidence>
<dbReference type="OrthoDB" id="1202249at2"/>
<organism evidence="2 3">
    <name type="scientific">Polaribacter atrinae</name>
    <dbReference type="NCBI Taxonomy" id="1333662"/>
    <lineage>
        <taxon>Bacteria</taxon>
        <taxon>Pseudomonadati</taxon>
        <taxon>Bacteroidota</taxon>
        <taxon>Flavobacteriia</taxon>
        <taxon>Flavobacteriales</taxon>
        <taxon>Flavobacteriaceae</taxon>
    </lineage>
</organism>
<feature type="chain" id="PRO_5008049905" evidence="1">
    <location>
        <begin position="19"/>
        <end position="112"/>
    </location>
</feature>
<protein>
    <submittedName>
        <fullName evidence="2">Uncharacterized protein</fullName>
    </submittedName>
</protein>
<dbReference type="EMBL" id="LVWE01000003">
    <property type="protein sequence ID" value="OAD46481.1"/>
    <property type="molecule type" value="Genomic_DNA"/>
</dbReference>
<keyword evidence="3" id="KW-1185">Reference proteome</keyword>
<accession>A0A176TFQ4</accession>
<dbReference type="Proteomes" id="UP000076923">
    <property type="component" value="Unassembled WGS sequence"/>
</dbReference>
<gene>
    <name evidence="2" type="ORF">LPB303_02850</name>
</gene>
<name>A0A176TFQ4_9FLAO</name>
<comment type="caution">
    <text evidence="2">The sequence shown here is derived from an EMBL/GenBank/DDBJ whole genome shotgun (WGS) entry which is preliminary data.</text>
</comment>
<evidence type="ECO:0000313" key="2">
    <source>
        <dbReference type="EMBL" id="OAD46481.1"/>
    </source>
</evidence>
<dbReference type="AlphaFoldDB" id="A0A176TFQ4"/>
<feature type="signal peptide" evidence="1">
    <location>
        <begin position="1"/>
        <end position="18"/>
    </location>
</feature>
<reference evidence="2 3" key="1">
    <citation type="submission" date="2016-02" db="EMBL/GenBank/DDBJ databases">
        <title>Draft genome sequence of Polaribacter atrinae KACC17473.</title>
        <authorList>
            <person name="Shin S.-K."/>
            <person name="Yi H."/>
        </authorList>
    </citation>
    <scope>NUCLEOTIDE SEQUENCE [LARGE SCALE GENOMIC DNA]</scope>
    <source>
        <strain evidence="2 3">KACC 17473</strain>
    </source>
</reference>
<evidence type="ECO:0000256" key="1">
    <source>
        <dbReference type="SAM" id="SignalP"/>
    </source>
</evidence>
<proteinExistence type="predicted"/>
<dbReference type="RefSeq" id="WP_068447894.1">
    <property type="nucleotide sequence ID" value="NZ_CANKUV010000002.1"/>
</dbReference>